<keyword evidence="9" id="KW-1185">Reference proteome</keyword>
<dbReference type="InterPro" id="IPR051733">
    <property type="entry name" value="WD_repeat_DCAF13/WDSOF1"/>
</dbReference>
<evidence type="ECO:0000256" key="8">
    <source>
        <dbReference type="ARBA" id="ARBA00032239"/>
    </source>
</evidence>
<dbReference type="InterPro" id="IPR007287">
    <property type="entry name" value="Sof1"/>
</dbReference>
<evidence type="ECO:0000256" key="5">
    <source>
        <dbReference type="ARBA" id="ARBA00022737"/>
    </source>
</evidence>
<proteinExistence type="inferred from homology"/>
<dbReference type="AlphaFoldDB" id="A0A6P6XUS0"/>
<dbReference type="InterPro" id="IPR001680">
    <property type="entry name" value="WD40_rpt"/>
</dbReference>
<keyword evidence="5" id="KW-0677">Repeat</keyword>
<dbReference type="OMA" id="EDHNAYI"/>
<evidence type="ECO:0000256" key="3">
    <source>
        <dbReference type="ARBA" id="ARBA00021762"/>
    </source>
</evidence>
<organism evidence="9 10">
    <name type="scientific">Dermatophagoides pteronyssinus</name>
    <name type="common">European house dust mite</name>
    <dbReference type="NCBI Taxonomy" id="6956"/>
    <lineage>
        <taxon>Eukaryota</taxon>
        <taxon>Metazoa</taxon>
        <taxon>Ecdysozoa</taxon>
        <taxon>Arthropoda</taxon>
        <taxon>Chelicerata</taxon>
        <taxon>Arachnida</taxon>
        <taxon>Acari</taxon>
        <taxon>Acariformes</taxon>
        <taxon>Sarcoptiformes</taxon>
        <taxon>Astigmata</taxon>
        <taxon>Psoroptidia</taxon>
        <taxon>Analgoidea</taxon>
        <taxon>Pyroglyphidae</taxon>
        <taxon>Dermatophagoidinae</taxon>
        <taxon>Dermatophagoides</taxon>
    </lineage>
</organism>
<dbReference type="FunCoup" id="A0A6P6XUS0">
    <property type="interactions" value="1980"/>
</dbReference>
<comment type="subcellular location">
    <subcellularLocation>
        <location evidence="1">Nucleus</location>
        <location evidence="1">Nucleolus</location>
    </subcellularLocation>
</comment>
<evidence type="ECO:0000256" key="1">
    <source>
        <dbReference type="ARBA" id="ARBA00004604"/>
    </source>
</evidence>
<dbReference type="InterPro" id="IPR015943">
    <property type="entry name" value="WD40/YVTN_repeat-like_dom_sf"/>
</dbReference>
<evidence type="ECO:0000256" key="2">
    <source>
        <dbReference type="ARBA" id="ARBA00005649"/>
    </source>
</evidence>
<keyword evidence="7" id="KW-0687">Ribonucleoprotein</keyword>
<dbReference type="GO" id="GO:0032040">
    <property type="term" value="C:small-subunit processome"/>
    <property type="evidence" value="ECO:0007669"/>
    <property type="project" value="TreeGrafter"/>
</dbReference>
<keyword evidence="4" id="KW-0853">WD repeat</keyword>
<evidence type="ECO:0000256" key="7">
    <source>
        <dbReference type="ARBA" id="ARBA00023274"/>
    </source>
</evidence>
<evidence type="ECO:0000313" key="10">
    <source>
        <dbReference type="RefSeq" id="XP_027197172.1"/>
    </source>
</evidence>
<evidence type="ECO:0000313" key="9">
    <source>
        <dbReference type="Proteomes" id="UP000515146"/>
    </source>
</evidence>
<dbReference type="Proteomes" id="UP000515146">
    <property type="component" value="Unplaced"/>
</dbReference>
<reference evidence="10" key="1">
    <citation type="submission" date="2025-08" db="UniProtKB">
        <authorList>
            <consortium name="RefSeq"/>
        </authorList>
    </citation>
    <scope>IDENTIFICATION</scope>
    <source>
        <strain evidence="10">Airmid</strain>
    </source>
</reference>
<dbReference type="PANTHER" id="PTHR22851">
    <property type="entry name" value="U3 SMALL NUCLEOLAR RNA U3 SNORNA ASSOCIATED PROTEIN"/>
    <property type="match status" value="1"/>
</dbReference>
<dbReference type="PROSITE" id="PS50294">
    <property type="entry name" value="WD_REPEATS_REGION"/>
    <property type="match status" value="1"/>
</dbReference>
<accession>A0A6P6XUS0</accession>
<dbReference type="Gene3D" id="2.130.10.10">
    <property type="entry name" value="YVTN repeat-like/Quinoprotein amine dehydrogenase"/>
    <property type="match status" value="2"/>
</dbReference>
<dbReference type="PROSITE" id="PS00678">
    <property type="entry name" value="WD_REPEATS_1"/>
    <property type="match status" value="1"/>
</dbReference>
<dbReference type="GeneID" id="113791575"/>
<keyword evidence="6" id="KW-0539">Nucleus</keyword>
<gene>
    <name evidence="10" type="primary">LOC113791575</name>
</gene>
<sequence>MPKVKVISRSADNYLRETKNDIHKLPRNYDPSLHPFAVNREYQRALNSVKLDKIFAKPFIGSLDGHSDSVQKLAKHPTKLSLLFSAACNGEVKIWNLTNCHCLRTIKAHNSIVRNVCIPQHGKYFFSVDDSQTIKQWNLSWLDNGEQVFEMDSERQYQLMQVTDTPINTILTKNPVYFMDNHRQKPYLITCGQGVELWEENRTQPLKSWSWGIDTVNYIRFNPIENDIAVAASTDRSLILYDIRKSQPARKVVMAMRSNAICWNPMEAFVFTVANEDYDLHTFDMRKLKFPLQIHKDHISAVISLDYSPTGREFVSAGYDKTIRIFGARERRSREVYHTKRMQRLTDIAWSLDARYIISSSDEMDIRIWKANASEKLGFKAPRELSNFRYQDKLKEKFSQFPEIRRIARFRHVPKHIYHGRKEMQEIIAAKKRKETNRLRHSKPGQQPERVLEVKKQIVRVEH</sequence>
<dbReference type="OrthoDB" id="10249065at2759"/>
<dbReference type="GO" id="GO:0000462">
    <property type="term" value="P:maturation of SSU-rRNA from tricistronic rRNA transcript (SSU-rRNA, 5.8S rRNA, LSU-rRNA)"/>
    <property type="evidence" value="ECO:0007669"/>
    <property type="project" value="TreeGrafter"/>
</dbReference>
<dbReference type="PROSITE" id="PS50082">
    <property type="entry name" value="WD_REPEATS_2"/>
    <property type="match status" value="3"/>
</dbReference>
<dbReference type="InterPro" id="IPR019775">
    <property type="entry name" value="WD40_repeat_CS"/>
</dbReference>
<comment type="similarity">
    <text evidence="2">Belongs to the WD repeat DCAF13/WDSOF1 family.</text>
</comment>
<protein>
    <recommendedName>
        <fullName evidence="3">DDB1- and CUL4-associated factor 13</fullName>
    </recommendedName>
    <alternativeName>
        <fullName evidence="8">WD repeat and SOF domain-containing protein 1</fullName>
    </alternativeName>
</protein>
<name>A0A6P6XUS0_DERPT</name>
<dbReference type="PANTHER" id="PTHR22851:SF0">
    <property type="entry name" value="DDB1- AND CUL4-ASSOCIATED FACTOR 13"/>
    <property type="match status" value="1"/>
</dbReference>
<dbReference type="InterPro" id="IPR036322">
    <property type="entry name" value="WD40_repeat_dom_sf"/>
</dbReference>
<dbReference type="Pfam" id="PF04158">
    <property type="entry name" value="Sof1"/>
    <property type="match status" value="1"/>
</dbReference>
<evidence type="ECO:0000256" key="4">
    <source>
        <dbReference type="ARBA" id="ARBA00022574"/>
    </source>
</evidence>
<dbReference type="Pfam" id="PF00400">
    <property type="entry name" value="WD40"/>
    <property type="match status" value="4"/>
</dbReference>
<dbReference type="KEGG" id="dpte:113791575"/>
<dbReference type="InParanoid" id="A0A6P6XUS0"/>
<evidence type="ECO:0000256" key="6">
    <source>
        <dbReference type="ARBA" id="ARBA00023242"/>
    </source>
</evidence>
<dbReference type="GO" id="GO:0016567">
    <property type="term" value="P:protein ubiquitination"/>
    <property type="evidence" value="ECO:0007669"/>
    <property type="project" value="UniProtKB-UniPathway"/>
</dbReference>
<dbReference type="RefSeq" id="XP_027197172.1">
    <property type="nucleotide sequence ID" value="XM_027341371.1"/>
</dbReference>
<dbReference type="SUPFAM" id="SSF50978">
    <property type="entry name" value="WD40 repeat-like"/>
    <property type="match status" value="1"/>
</dbReference>
<dbReference type="SMART" id="SM00320">
    <property type="entry name" value="WD40"/>
    <property type="match status" value="6"/>
</dbReference>
<dbReference type="UniPathway" id="UPA00143"/>